<feature type="region of interest" description="Disordered" evidence="2">
    <location>
        <begin position="95"/>
        <end position="126"/>
    </location>
</feature>
<protein>
    <recommendedName>
        <fullName evidence="3">C2H2-type domain-containing protein</fullName>
    </recommendedName>
</protein>
<feature type="compositionally biased region" description="Low complexity" evidence="2">
    <location>
        <begin position="211"/>
        <end position="222"/>
    </location>
</feature>
<sequence>MEKKCSTCGKTYKNIHVIKGHRRICKSPKDPEQNAARQEEASSSVGDMKDPLNFDIKKRPRSSRGAAKEMGGGNEAPPSQEEIEAAEGLILLQYPRSKDTSSDNEPGIDYSGVESAGDNSDAIDNSDAVQEDTPMQRLYGGLILYAFWDIVSNRNSASVDICGGTEKCGNEALLLEETELIYNDDGQGLVDCPENSVVVEPKRPKFNLMVSDSSDNPAADDAQGGNKDASGSGTPKLKQTSLTEPMATGADREQEQKSGVLDASLPLDTTSVDQSGTNSPGDESAADTSDEVRNSMVQLQVAQGFLDLRNSTD</sequence>
<dbReference type="AlphaFoldDB" id="A0A8I6Y7T5"/>
<feature type="compositionally biased region" description="Polar residues" evidence="2">
    <location>
        <begin position="229"/>
        <end position="243"/>
    </location>
</feature>
<evidence type="ECO:0000256" key="1">
    <source>
        <dbReference type="PROSITE-ProRule" id="PRU00042"/>
    </source>
</evidence>
<dbReference type="EnsemblPlants" id="HORVU.MOREX.r3.5HG0440080.1">
    <property type="protein sequence ID" value="HORVU.MOREX.r3.5HG0440080.1.CDS1"/>
    <property type="gene ID" value="HORVU.MOREX.r3.5HG0440080"/>
</dbReference>
<dbReference type="Gramene" id="HORVU.MOREX.r2.5HG0364260.1">
    <property type="protein sequence ID" value="HORVU.MOREX.r2.5HG0364260.1.CDS.1"/>
    <property type="gene ID" value="HORVU.MOREX.r2.5HG0364260"/>
</dbReference>
<feature type="region of interest" description="Disordered" evidence="2">
    <location>
        <begin position="21"/>
        <end position="80"/>
    </location>
</feature>
<dbReference type="PROSITE" id="PS50157">
    <property type="entry name" value="ZINC_FINGER_C2H2_2"/>
    <property type="match status" value="1"/>
</dbReference>
<keyword evidence="1" id="KW-0862">Zinc</keyword>
<reference evidence="4" key="2">
    <citation type="submission" date="2020-10" db="EMBL/GenBank/DDBJ databases">
        <authorList>
            <person name="Scholz U."/>
            <person name="Mascher M."/>
            <person name="Fiebig A."/>
        </authorList>
    </citation>
    <scope>NUCLEOTIDE SEQUENCE [LARGE SCALE GENOMIC DNA]</scope>
    <source>
        <strain evidence="4">cv. Morex</strain>
    </source>
</reference>
<evidence type="ECO:0000256" key="2">
    <source>
        <dbReference type="SAM" id="MobiDB-lite"/>
    </source>
</evidence>
<keyword evidence="1" id="KW-0863">Zinc-finger</keyword>
<feature type="domain" description="C2H2-type" evidence="3">
    <location>
        <begin position="3"/>
        <end position="31"/>
    </location>
</feature>
<keyword evidence="1" id="KW-0479">Metal-binding</keyword>
<evidence type="ECO:0000313" key="5">
    <source>
        <dbReference type="Proteomes" id="UP000011116"/>
    </source>
</evidence>
<dbReference type="InterPro" id="IPR013087">
    <property type="entry name" value="Znf_C2H2_type"/>
</dbReference>
<gene>
    <name evidence="4" type="primary">LOC123395649</name>
</gene>
<feature type="region of interest" description="Disordered" evidence="2">
    <location>
        <begin position="207"/>
        <end position="292"/>
    </location>
</feature>
<dbReference type="GO" id="GO:0008270">
    <property type="term" value="F:zinc ion binding"/>
    <property type="evidence" value="ECO:0007669"/>
    <property type="project" value="UniProtKB-KW"/>
</dbReference>
<dbReference type="Gramene" id="HORVU.MOREX.r3.5HG0440080.1">
    <property type="protein sequence ID" value="HORVU.MOREX.r3.5HG0440080.1.CDS1"/>
    <property type="gene ID" value="HORVU.MOREX.r3.5HG0440080"/>
</dbReference>
<dbReference type="KEGG" id="hvg:123395649"/>
<name>A0A8I6Y7T5_HORVV</name>
<feature type="compositionally biased region" description="Polar residues" evidence="2">
    <location>
        <begin position="267"/>
        <end position="281"/>
    </location>
</feature>
<feature type="compositionally biased region" description="Basic and acidic residues" evidence="2">
    <location>
        <begin position="27"/>
        <end position="40"/>
    </location>
</feature>
<dbReference type="GeneID" id="123395649"/>
<evidence type="ECO:0000259" key="3">
    <source>
        <dbReference type="PROSITE" id="PS50157"/>
    </source>
</evidence>
<keyword evidence="5" id="KW-1185">Reference proteome</keyword>
<organism evidence="4 5">
    <name type="scientific">Hordeum vulgare subsp. vulgare</name>
    <name type="common">Domesticated barley</name>
    <dbReference type="NCBI Taxonomy" id="112509"/>
    <lineage>
        <taxon>Eukaryota</taxon>
        <taxon>Viridiplantae</taxon>
        <taxon>Streptophyta</taxon>
        <taxon>Embryophyta</taxon>
        <taxon>Tracheophyta</taxon>
        <taxon>Spermatophyta</taxon>
        <taxon>Magnoliopsida</taxon>
        <taxon>Liliopsida</taxon>
        <taxon>Poales</taxon>
        <taxon>Poaceae</taxon>
        <taxon>BOP clade</taxon>
        <taxon>Pooideae</taxon>
        <taxon>Triticodae</taxon>
        <taxon>Triticeae</taxon>
        <taxon>Hordeinae</taxon>
        <taxon>Hordeum</taxon>
    </lineage>
</organism>
<dbReference type="RefSeq" id="XP_044946608.1">
    <property type="nucleotide sequence ID" value="XM_045090673.1"/>
</dbReference>
<reference evidence="5" key="1">
    <citation type="journal article" date="2012" name="Nature">
        <title>A physical, genetic and functional sequence assembly of the barley genome.</title>
        <authorList>
            <consortium name="The International Barley Genome Sequencing Consortium"/>
            <person name="Mayer K.F."/>
            <person name="Waugh R."/>
            <person name="Brown J.W."/>
            <person name="Schulman A."/>
            <person name="Langridge P."/>
            <person name="Platzer M."/>
            <person name="Fincher G.B."/>
            <person name="Muehlbauer G.J."/>
            <person name="Sato K."/>
            <person name="Close T.J."/>
            <person name="Wise R.P."/>
            <person name="Stein N."/>
        </authorList>
    </citation>
    <scope>NUCLEOTIDE SEQUENCE [LARGE SCALE GENOMIC DNA]</scope>
    <source>
        <strain evidence="5">cv. Morex</strain>
    </source>
</reference>
<feature type="compositionally biased region" description="Basic and acidic residues" evidence="2">
    <location>
        <begin position="47"/>
        <end position="57"/>
    </location>
</feature>
<dbReference type="Proteomes" id="UP000011116">
    <property type="component" value="Chromosome 5H"/>
</dbReference>
<reference evidence="4" key="3">
    <citation type="submission" date="2022-01" db="UniProtKB">
        <authorList>
            <consortium name="EnsemblPlants"/>
        </authorList>
    </citation>
    <scope>IDENTIFICATION</scope>
    <source>
        <strain evidence="4">subsp. vulgare</strain>
    </source>
</reference>
<evidence type="ECO:0000313" key="4">
    <source>
        <dbReference type="EnsemblPlants" id="HORVU.MOREX.r3.5HG0440080.1.CDS1"/>
    </source>
</evidence>
<accession>A0A8I6Y7T5</accession>
<proteinExistence type="predicted"/>
<dbReference type="OrthoDB" id="598995at2759"/>